<proteinExistence type="predicted"/>
<organism evidence="1 2">
    <name type="scientific">Paraglomus occultum</name>
    <dbReference type="NCBI Taxonomy" id="144539"/>
    <lineage>
        <taxon>Eukaryota</taxon>
        <taxon>Fungi</taxon>
        <taxon>Fungi incertae sedis</taxon>
        <taxon>Mucoromycota</taxon>
        <taxon>Glomeromycotina</taxon>
        <taxon>Glomeromycetes</taxon>
        <taxon>Paraglomerales</taxon>
        <taxon>Paraglomeraceae</taxon>
        <taxon>Paraglomus</taxon>
    </lineage>
</organism>
<evidence type="ECO:0000313" key="1">
    <source>
        <dbReference type="EMBL" id="CAG8470145.1"/>
    </source>
</evidence>
<dbReference type="Proteomes" id="UP000789572">
    <property type="component" value="Unassembled WGS sequence"/>
</dbReference>
<comment type="caution">
    <text evidence="1">The sequence shown here is derived from an EMBL/GenBank/DDBJ whole genome shotgun (WGS) entry which is preliminary data.</text>
</comment>
<keyword evidence="2" id="KW-1185">Reference proteome</keyword>
<dbReference type="OrthoDB" id="376826at2759"/>
<sequence>MSDRKTNGTNGHEIEYVESEETYETKSEFLGKLFTYSVVKDTYSFVNNNKIGNAAINAVSTVGKITTAPVVSRFPEISRNVDHFAAEGVALVGDVFPASAGEIITGVTTPAKQTISNIQSTIDTKVTTPINHQARKIASQVCEQISPIARNVDKSLEPIINKYGGLVNSWLPAEESETEDEKNDSYQTYRAYSLTSKAQRRLSKRLKRQISNTQTFTASQLRQLQESNILLRQATDSVATLNSKLNELVVTARSNAVSLRDTVQSQDLGTTLQGLSKNLLATTDSIAKYIKENTGQLPEYVQDSLAPMVTFFNGFYGDVMKEIRKDDANALQKAKDIVNVTSQHTLPVLQRSLADLSASLEGYRTTFNGTIASTTEAARGYLASKPVGVN</sequence>
<gene>
    <name evidence="1" type="ORF">POCULU_LOCUS1000</name>
</gene>
<name>A0A9N8Z3Q3_9GLOM</name>
<reference evidence="1" key="1">
    <citation type="submission" date="2021-06" db="EMBL/GenBank/DDBJ databases">
        <authorList>
            <person name="Kallberg Y."/>
            <person name="Tangrot J."/>
            <person name="Rosling A."/>
        </authorList>
    </citation>
    <scope>NUCLEOTIDE SEQUENCE</scope>
    <source>
        <strain evidence="1">IA702</strain>
    </source>
</reference>
<evidence type="ECO:0000313" key="2">
    <source>
        <dbReference type="Proteomes" id="UP000789572"/>
    </source>
</evidence>
<dbReference type="EMBL" id="CAJVPJ010000064">
    <property type="protein sequence ID" value="CAG8470145.1"/>
    <property type="molecule type" value="Genomic_DNA"/>
</dbReference>
<accession>A0A9N8Z3Q3</accession>
<dbReference type="AlphaFoldDB" id="A0A9N8Z3Q3"/>
<protein>
    <submittedName>
        <fullName evidence="1">2841_t:CDS:1</fullName>
    </submittedName>
</protein>